<comment type="caution">
    <text evidence="4">The sequence shown here is derived from an EMBL/GenBank/DDBJ whole genome shotgun (WGS) entry which is preliminary data.</text>
</comment>
<evidence type="ECO:0000256" key="2">
    <source>
        <dbReference type="ARBA" id="ARBA00022801"/>
    </source>
</evidence>
<accession>A0ABS4ZFI8</accession>
<keyword evidence="2" id="KW-0378">Hydrolase</keyword>
<feature type="domain" description="Inhibitor I9" evidence="3">
    <location>
        <begin position="3"/>
        <end position="31"/>
    </location>
</feature>
<dbReference type="InterPro" id="IPR010259">
    <property type="entry name" value="S8pro/Inhibitor_I9"/>
</dbReference>
<dbReference type="InterPro" id="IPR023827">
    <property type="entry name" value="Peptidase_S8_Asp-AS"/>
</dbReference>
<dbReference type="Pfam" id="PF05922">
    <property type="entry name" value="Inhibitor_I9"/>
    <property type="match status" value="1"/>
</dbReference>
<dbReference type="InterPro" id="IPR036852">
    <property type="entry name" value="Peptidase_S8/S53_dom_sf"/>
</dbReference>
<dbReference type="Gene3D" id="3.40.50.200">
    <property type="entry name" value="Peptidase S8/S53 domain"/>
    <property type="match status" value="1"/>
</dbReference>
<proteinExistence type="inferred from homology"/>
<evidence type="ECO:0000313" key="4">
    <source>
        <dbReference type="EMBL" id="MBP2436029.1"/>
    </source>
</evidence>
<name>A0ABS4ZFI8_9MICO</name>
<protein>
    <recommendedName>
        <fullName evidence="3">Inhibitor I9 domain-containing protein</fullName>
    </recommendedName>
</protein>
<dbReference type="RefSeq" id="WP_241244987.1">
    <property type="nucleotide sequence ID" value="NZ_CP049253.1"/>
</dbReference>
<dbReference type="InterPro" id="IPR045051">
    <property type="entry name" value="SBT"/>
</dbReference>
<dbReference type="PROSITE" id="PS00136">
    <property type="entry name" value="SUBTILASE_ASP"/>
    <property type="match status" value="1"/>
</dbReference>
<evidence type="ECO:0000313" key="5">
    <source>
        <dbReference type="Proteomes" id="UP001519362"/>
    </source>
</evidence>
<dbReference type="Proteomes" id="UP001519362">
    <property type="component" value="Unassembled WGS sequence"/>
</dbReference>
<sequence length="91" mass="9301">MTVNGFSAELTAKQVSELRANDAVLTVVPDELHKPTAQTGTDFIGLGDDATGTGGVWDQLGGIEAAGERIVVGIIDTGIAPDHPSFAGEPL</sequence>
<dbReference type="EMBL" id="JAGIOL010000001">
    <property type="protein sequence ID" value="MBP2436029.1"/>
    <property type="molecule type" value="Genomic_DNA"/>
</dbReference>
<dbReference type="PANTHER" id="PTHR10795">
    <property type="entry name" value="PROPROTEIN CONVERTASE SUBTILISIN/KEXIN"/>
    <property type="match status" value="1"/>
</dbReference>
<evidence type="ECO:0000256" key="1">
    <source>
        <dbReference type="ARBA" id="ARBA00011073"/>
    </source>
</evidence>
<reference evidence="4 5" key="1">
    <citation type="submission" date="2021-03" db="EMBL/GenBank/DDBJ databases">
        <title>Sequencing the genomes of 1000 actinobacteria strains.</title>
        <authorList>
            <person name="Klenk H.-P."/>
        </authorList>
    </citation>
    <scope>NUCLEOTIDE SEQUENCE [LARGE SCALE GENOMIC DNA]</scope>
    <source>
        <strain evidence="4 5">DSM 24221</strain>
    </source>
</reference>
<comment type="similarity">
    <text evidence="1">Belongs to the peptidase S8 family.</text>
</comment>
<dbReference type="Gene3D" id="3.30.70.80">
    <property type="entry name" value="Peptidase S8 propeptide/proteinase inhibitor I9"/>
    <property type="match status" value="1"/>
</dbReference>
<organism evidence="4 5">
    <name type="scientific">Microbacterium amylolyticum</name>
    <dbReference type="NCBI Taxonomy" id="936337"/>
    <lineage>
        <taxon>Bacteria</taxon>
        <taxon>Bacillati</taxon>
        <taxon>Actinomycetota</taxon>
        <taxon>Actinomycetes</taxon>
        <taxon>Micrococcales</taxon>
        <taxon>Microbacteriaceae</taxon>
        <taxon>Microbacterium</taxon>
    </lineage>
</organism>
<evidence type="ECO:0000259" key="3">
    <source>
        <dbReference type="Pfam" id="PF05922"/>
    </source>
</evidence>
<dbReference type="SUPFAM" id="SSF52743">
    <property type="entry name" value="Subtilisin-like"/>
    <property type="match status" value="1"/>
</dbReference>
<dbReference type="InterPro" id="IPR037045">
    <property type="entry name" value="S8pro/Inhibitor_I9_sf"/>
</dbReference>
<gene>
    <name evidence="4" type="ORF">JOF34_000615</name>
</gene>
<keyword evidence="5" id="KW-1185">Reference proteome</keyword>